<sequence>MLRRPYIIIGKKGHENDDDNDYDDDYDDDNDDDDNDDDDNDDDDNDDDDNDSVKYIPSLKSVSVQGVSLPVAGPRLSSGEGPDPHYVDLGRLLRELDLQGKEEDTFRLGYNTSESR</sequence>
<evidence type="ECO:0000313" key="2">
    <source>
        <dbReference type="EMBL" id="CAD0206949.1"/>
    </source>
</evidence>
<evidence type="ECO:0000313" key="3">
    <source>
        <dbReference type="Proteomes" id="UP001154114"/>
    </source>
</evidence>
<accession>A0A9N8Q137</accession>
<feature type="region of interest" description="Disordered" evidence="1">
    <location>
        <begin position="1"/>
        <end position="66"/>
    </location>
</feature>
<protein>
    <submittedName>
        <fullName evidence="2">Uncharacterized protein</fullName>
    </submittedName>
</protein>
<dbReference type="AlphaFoldDB" id="A0A9N8Q137"/>
<feature type="compositionally biased region" description="Acidic residues" evidence="1">
    <location>
        <begin position="16"/>
        <end position="50"/>
    </location>
</feature>
<keyword evidence="3" id="KW-1185">Reference proteome</keyword>
<dbReference type="EMBL" id="LR824033">
    <property type="protein sequence ID" value="CAD0206949.1"/>
    <property type="molecule type" value="Genomic_DNA"/>
</dbReference>
<reference evidence="2" key="1">
    <citation type="submission" date="2021-12" db="EMBL/GenBank/DDBJ databases">
        <authorList>
            <person name="King R."/>
        </authorList>
    </citation>
    <scope>NUCLEOTIDE SEQUENCE</scope>
</reference>
<gene>
    <name evidence="2" type="ORF">CINC_LOCUS9929</name>
</gene>
<organism evidence="2 3">
    <name type="scientific">Chrysodeixis includens</name>
    <name type="common">Soybean looper</name>
    <name type="synonym">Pseudoplusia includens</name>
    <dbReference type="NCBI Taxonomy" id="689277"/>
    <lineage>
        <taxon>Eukaryota</taxon>
        <taxon>Metazoa</taxon>
        <taxon>Ecdysozoa</taxon>
        <taxon>Arthropoda</taxon>
        <taxon>Hexapoda</taxon>
        <taxon>Insecta</taxon>
        <taxon>Pterygota</taxon>
        <taxon>Neoptera</taxon>
        <taxon>Endopterygota</taxon>
        <taxon>Lepidoptera</taxon>
        <taxon>Glossata</taxon>
        <taxon>Ditrysia</taxon>
        <taxon>Noctuoidea</taxon>
        <taxon>Noctuidae</taxon>
        <taxon>Plusiinae</taxon>
        <taxon>Chrysodeixis</taxon>
    </lineage>
</organism>
<proteinExistence type="predicted"/>
<evidence type="ECO:0000256" key="1">
    <source>
        <dbReference type="SAM" id="MobiDB-lite"/>
    </source>
</evidence>
<name>A0A9N8Q137_CHRIL</name>
<dbReference type="Proteomes" id="UP001154114">
    <property type="component" value="Chromosome 30"/>
</dbReference>